<gene>
    <name evidence="1" type="primary">NCL1_31841</name>
    <name evidence="1" type="ORF">TNCV_2291481</name>
</gene>
<accession>A0A8X6RKK4</accession>
<sequence>MKEGLIASSYEYPKCNGRHDVTLWAIKRLLRNRSSHAEGMFATIPLQKKYGGAHTIIHLAMRPLRQWHGYDKLRSRLSSYVVVCLGPSSNPVQMLMSYGDLCQHFWPRHRLYGFIA</sequence>
<dbReference type="Proteomes" id="UP000887159">
    <property type="component" value="Unassembled WGS sequence"/>
</dbReference>
<protein>
    <submittedName>
        <fullName evidence="1">Uncharacterized protein</fullName>
    </submittedName>
</protein>
<organism evidence="1 2">
    <name type="scientific">Trichonephila clavipes</name>
    <name type="common">Golden silk orbweaver</name>
    <name type="synonym">Nephila clavipes</name>
    <dbReference type="NCBI Taxonomy" id="2585209"/>
    <lineage>
        <taxon>Eukaryota</taxon>
        <taxon>Metazoa</taxon>
        <taxon>Ecdysozoa</taxon>
        <taxon>Arthropoda</taxon>
        <taxon>Chelicerata</taxon>
        <taxon>Arachnida</taxon>
        <taxon>Araneae</taxon>
        <taxon>Araneomorphae</taxon>
        <taxon>Entelegynae</taxon>
        <taxon>Araneoidea</taxon>
        <taxon>Nephilidae</taxon>
        <taxon>Trichonephila</taxon>
    </lineage>
</organism>
<reference evidence="1" key="1">
    <citation type="submission" date="2020-08" db="EMBL/GenBank/DDBJ databases">
        <title>Multicomponent nature underlies the extraordinary mechanical properties of spider dragline silk.</title>
        <authorList>
            <person name="Kono N."/>
            <person name="Nakamura H."/>
            <person name="Mori M."/>
            <person name="Yoshida Y."/>
            <person name="Ohtoshi R."/>
            <person name="Malay A.D."/>
            <person name="Moran D.A.P."/>
            <person name="Tomita M."/>
            <person name="Numata K."/>
            <person name="Arakawa K."/>
        </authorList>
    </citation>
    <scope>NUCLEOTIDE SEQUENCE</scope>
</reference>
<dbReference type="AlphaFoldDB" id="A0A8X6RKK4"/>
<proteinExistence type="predicted"/>
<keyword evidence="2" id="KW-1185">Reference proteome</keyword>
<dbReference type="EMBL" id="BMAU01021190">
    <property type="protein sequence ID" value="GFX96260.1"/>
    <property type="molecule type" value="Genomic_DNA"/>
</dbReference>
<name>A0A8X6RKK4_TRICX</name>
<comment type="caution">
    <text evidence="1">The sequence shown here is derived from an EMBL/GenBank/DDBJ whole genome shotgun (WGS) entry which is preliminary data.</text>
</comment>
<evidence type="ECO:0000313" key="1">
    <source>
        <dbReference type="EMBL" id="GFX96260.1"/>
    </source>
</evidence>
<evidence type="ECO:0000313" key="2">
    <source>
        <dbReference type="Proteomes" id="UP000887159"/>
    </source>
</evidence>